<reference evidence="6 7" key="1">
    <citation type="submission" date="2020-03" db="EMBL/GenBank/DDBJ databases">
        <title>Genomic Encyclopedia of Type Strains, Phase IV (KMG-IV): sequencing the most valuable type-strain genomes for metagenomic binning, comparative biology and taxonomic classification.</title>
        <authorList>
            <person name="Goeker M."/>
        </authorList>
    </citation>
    <scope>NUCLEOTIDE SEQUENCE [LARGE SCALE GENOMIC DNA]</scope>
    <source>
        <strain evidence="6 7">DSM 7225</strain>
    </source>
</reference>
<dbReference type="EMBL" id="JAATJB010000004">
    <property type="protein sequence ID" value="NJB97492.1"/>
    <property type="molecule type" value="Genomic_DNA"/>
</dbReference>
<dbReference type="PANTHER" id="PTHR45625">
    <property type="entry name" value="PEPTIDYL-PROLYL CIS-TRANS ISOMERASE-RELATED"/>
    <property type="match status" value="1"/>
</dbReference>
<evidence type="ECO:0000256" key="3">
    <source>
        <dbReference type="ARBA" id="ARBA00023235"/>
    </source>
</evidence>
<keyword evidence="3 6" id="KW-0413">Isomerase</keyword>
<evidence type="ECO:0000259" key="5">
    <source>
        <dbReference type="PROSITE" id="PS50072"/>
    </source>
</evidence>
<evidence type="ECO:0000256" key="4">
    <source>
        <dbReference type="SAM" id="SignalP"/>
    </source>
</evidence>
<accession>A0A7X5XY34</accession>
<dbReference type="Pfam" id="PF00160">
    <property type="entry name" value="Pro_isomerase"/>
    <property type="match status" value="1"/>
</dbReference>
<dbReference type="InterPro" id="IPR002130">
    <property type="entry name" value="Cyclophilin-type_PPIase_dom"/>
</dbReference>
<evidence type="ECO:0000256" key="1">
    <source>
        <dbReference type="ARBA" id="ARBA00013194"/>
    </source>
</evidence>
<keyword evidence="7" id="KW-1185">Reference proteome</keyword>
<dbReference type="PANTHER" id="PTHR45625:SF4">
    <property type="entry name" value="PEPTIDYLPROLYL ISOMERASE DOMAIN AND WD REPEAT-CONTAINING PROTEIN 1"/>
    <property type="match status" value="1"/>
</dbReference>
<organism evidence="6 7">
    <name type="scientific">Sphingomonas trueperi</name>
    <dbReference type="NCBI Taxonomy" id="53317"/>
    <lineage>
        <taxon>Bacteria</taxon>
        <taxon>Pseudomonadati</taxon>
        <taxon>Pseudomonadota</taxon>
        <taxon>Alphaproteobacteria</taxon>
        <taxon>Sphingomonadales</taxon>
        <taxon>Sphingomonadaceae</taxon>
        <taxon>Sphingomonas</taxon>
    </lineage>
</organism>
<dbReference type="Gene3D" id="2.40.100.10">
    <property type="entry name" value="Cyclophilin-like"/>
    <property type="match status" value="1"/>
</dbReference>
<dbReference type="InterPro" id="IPR029000">
    <property type="entry name" value="Cyclophilin-like_dom_sf"/>
</dbReference>
<sequence length="219" mass="23061">MLRRVFVAGLALLAVSAAPAPQQPRPVPGEVRVRLVTSMGAITLALDAKRAPKTVANFLAYVDDGRLEGTTFYRTARRKTEPTKGFIQGGVGTDARRMLDPLPLEPTSKTGLKHLNGSISMAHGPNPNSANGNFSIMVGDNPGLDARGANLGFAAFGHVVGGMDVVQRILALPSGGGRDVMKGQMILKPVTIVRAERLDGVARPTGRVKPWLLGLKPAG</sequence>
<evidence type="ECO:0000313" key="7">
    <source>
        <dbReference type="Proteomes" id="UP000531251"/>
    </source>
</evidence>
<dbReference type="RefSeq" id="WP_125977124.1">
    <property type="nucleotide sequence ID" value="NZ_BAAADY010000010.1"/>
</dbReference>
<protein>
    <recommendedName>
        <fullName evidence="1">peptidylprolyl isomerase</fullName>
        <ecNumber evidence="1">5.2.1.8</ecNumber>
    </recommendedName>
</protein>
<comment type="caution">
    <text evidence="6">The sequence shown here is derived from an EMBL/GenBank/DDBJ whole genome shotgun (WGS) entry which is preliminary data.</text>
</comment>
<feature type="signal peptide" evidence="4">
    <location>
        <begin position="1"/>
        <end position="20"/>
    </location>
</feature>
<dbReference type="Proteomes" id="UP000531251">
    <property type="component" value="Unassembled WGS sequence"/>
</dbReference>
<dbReference type="AlphaFoldDB" id="A0A7X5XY34"/>
<name>A0A7X5XY34_9SPHN</name>
<feature type="domain" description="PPIase cyclophilin-type" evidence="5">
    <location>
        <begin position="37"/>
        <end position="197"/>
    </location>
</feature>
<keyword evidence="4" id="KW-0732">Signal</keyword>
<proteinExistence type="predicted"/>
<keyword evidence="2" id="KW-0697">Rotamase</keyword>
<dbReference type="EC" id="5.2.1.8" evidence="1"/>
<dbReference type="SUPFAM" id="SSF50891">
    <property type="entry name" value="Cyclophilin-like"/>
    <property type="match status" value="1"/>
</dbReference>
<feature type="chain" id="PRO_5031475053" description="peptidylprolyl isomerase" evidence="4">
    <location>
        <begin position="21"/>
        <end position="219"/>
    </location>
</feature>
<evidence type="ECO:0000313" key="6">
    <source>
        <dbReference type="EMBL" id="NJB97492.1"/>
    </source>
</evidence>
<dbReference type="PROSITE" id="PS50072">
    <property type="entry name" value="CSA_PPIASE_2"/>
    <property type="match status" value="1"/>
</dbReference>
<gene>
    <name evidence="6" type="ORF">GGR89_001804</name>
</gene>
<dbReference type="InterPro" id="IPR044666">
    <property type="entry name" value="Cyclophilin_A-like"/>
</dbReference>
<evidence type="ECO:0000256" key="2">
    <source>
        <dbReference type="ARBA" id="ARBA00023110"/>
    </source>
</evidence>
<dbReference type="GO" id="GO:0003755">
    <property type="term" value="F:peptidyl-prolyl cis-trans isomerase activity"/>
    <property type="evidence" value="ECO:0007669"/>
    <property type="project" value="UniProtKB-KW"/>
</dbReference>